<evidence type="ECO:0000313" key="3">
    <source>
        <dbReference type="Proteomes" id="UP000306888"/>
    </source>
</evidence>
<proteinExistence type="predicted"/>
<dbReference type="OrthoDB" id="1928046at2"/>
<name>A0A4S2DDY7_9CLOT</name>
<gene>
    <name evidence="2" type="ORF">E5347_15905</name>
</gene>
<organism evidence="2 3">
    <name type="scientific">Clostridium sartagoforme</name>
    <dbReference type="NCBI Taxonomy" id="84031"/>
    <lineage>
        <taxon>Bacteria</taxon>
        <taxon>Bacillati</taxon>
        <taxon>Bacillota</taxon>
        <taxon>Clostridia</taxon>
        <taxon>Eubacteriales</taxon>
        <taxon>Clostridiaceae</taxon>
        <taxon>Clostridium</taxon>
    </lineage>
</organism>
<dbReference type="AlphaFoldDB" id="A0A4S2DDY7"/>
<protein>
    <submittedName>
        <fullName evidence="2">Uncharacterized protein</fullName>
    </submittedName>
</protein>
<feature type="chain" id="PRO_5020512527" evidence="1">
    <location>
        <begin position="26"/>
        <end position="115"/>
    </location>
</feature>
<evidence type="ECO:0000256" key="1">
    <source>
        <dbReference type="SAM" id="SignalP"/>
    </source>
</evidence>
<keyword evidence="1" id="KW-0732">Signal</keyword>
<keyword evidence="3" id="KW-1185">Reference proteome</keyword>
<dbReference type="RefSeq" id="WP_136008212.1">
    <property type="nucleotide sequence ID" value="NZ_SRYR01000016.1"/>
</dbReference>
<accession>A0A4S2DDY7</accession>
<reference evidence="2 3" key="1">
    <citation type="submission" date="2019-04" db="EMBL/GenBank/DDBJ databases">
        <title>Microbes associate with the intestines of laboratory mice.</title>
        <authorList>
            <person name="Navarre W."/>
            <person name="Wong E."/>
            <person name="Huang K."/>
            <person name="Tropini C."/>
            <person name="Ng K."/>
            <person name="Yu B."/>
        </authorList>
    </citation>
    <scope>NUCLEOTIDE SEQUENCE [LARGE SCALE GENOMIC DNA]</scope>
    <source>
        <strain evidence="2 3">NM50_B9-20</strain>
    </source>
</reference>
<dbReference type="Proteomes" id="UP000306888">
    <property type="component" value="Unassembled WGS sequence"/>
</dbReference>
<evidence type="ECO:0000313" key="2">
    <source>
        <dbReference type="EMBL" id="TGY40147.1"/>
    </source>
</evidence>
<comment type="caution">
    <text evidence="2">The sequence shown here is derived from an EMBL/GenBank/DDBJ whole genome shotgun (WGS) entry which is preliminary data.</text>
</comment>
<feature type="signal peptide" evidence="1">
    <location>
        <begin position="1"/>
        <end position="25"/>
    </location>
</feature>
<sequence length="115" mass="12969">MKKRFSILLSAIALFLMIFTTNTYAYTNATIPPTDSVYKEGIYRLDPNDTGSYNLQFKFLNPEKNSAIIILDQNADIVYKNINCNRKCNGGTITNKNTIILISDGEIALYFSKTP</sequence>
<dbReference type="EMBL" id="SRYR01000016">
    <property type="protein sequence ID" value="TGY40147.1"/>
    <property type="molecule type" value="Genomic_DNA"/>
</dbReference>